<dbReference type="AlphaFoldDB" id="X1ABJ7"/>
<name>X1ABJ7_9ZZZZ</name>
<feature type="compositionally biased region" description="Acidic residues" evidence="1">
    <location>
        <begin position="1"/>
        <end position="40"/>
    </location>
</feature>
<reference evidence="2" key="1">
    <citation type="journal article" date="2014" name="Front. Microbiol.">
        <title>High frequency of phylogenetically diverse reductive dehalogenase-homologous genes in deep subseafloor sedimentary metagenomes.</title>
        <authorList>
            <person name="Kawai M."/>
            <person name="Futagami T."/>
            <person name="Toyoda A."/>
            <person name="Takaki Y."/>
            <person name="Nishi S."/>
            <person name="Hori S."/>
            <person name="Arai W."/>
            <person name="Tsubouchi T."/>
            <person name="Morono Y."/>
            <person name="Uchiyama I."/>
            <person name="Ito T."/>
            <person name="Fujiyama A."/>
            <person name="Inagaki F."/>
            <person name="Takami H."/>
        </authorList>
    </citation>
    <scope>NUCLEOTIDE SEQUENCE</scope>
    <source>
        <strain evidence="2">Expedition CK06-06</strain>
    </source>
</reference>
<evidence type="ECO:0000313" key="2">
    <source>
        <dbReference type="EMBL" id="GAG79234.1"/>
    </source>
</evidence>
<dbReference type="EMBL" id="BART01009652">
    <property type="protein sequence ID" value="GAG79234.1"/>
    <property type="molecule type" value="Genomic_DNA"/>
</dbReference>
<organism evidence="2">
    <name type="scientific">marine sediment metagenome</name>
    <dbReference type="NCBI Taxonomy" id="412755"/>
    <lineage>
        <taxon>unclassified sequences</taxon>
        <taxon>metagenomes</taxon>
        <taxon>ecological metagenomes</taxon>
    </lineage>
</organism>
<comment type="caution">
    <text evidence="2">The sequence shown here is derived from an EMBL/GenBank/DDBJ whole genome shotgun (WGS) entry which is preliminary data.</text>
</comment>
<sequence length="267" mass="31333">MEYADNGDDDDAAFYVEEYDDDEDDDEIDIYADDSDDDQVSEIPPPPSKEHARFWKTAHFFNVPNMEQDAQRILGTFDTFYRKWGTLETLPADFQSYSVKLREWIALFPTQMRNRRVVSAQLCYLDEGFNLLDLFLESTNKLIKRELRWSNACRHARALVASNVVEGGQPAVAEDPNAYRACTRENIRMSNELAWDVYRVVFQLLGCDLKGVHLFLNYMRWFRVSVPSHILREVRWKPVQDLYILEDRCRFLTETFAQNQKSLEITA</sequence>
<proteinExistence type="predicted"/>
<protein>
    <submittedName>
        <fullName evidence="2">Uncharacterized protein</fullName>
    </submittedName>
</protein>
<accession>X1ABJ7</accession>
<gene>
    <name evidence="2" type="ORF">S01H4_21332</name>
</gene>
<evidence type="ECO:0000256" key="1">
    <source>
        <dbReference type="SAM" id="MobiDB-lite"/>
    </source>
</evidence>
<feature type="region of interest" description="Disordered" evidence="1">
    <location>
        <begin position="1"/>
        <end position="48"/>
    </location>
</feature>